<dbReference type="Proteomes" id="UP000305539">
    <property type="component" value="Unassembled WGS sequence"/>
</dbReference>
<name>A0A4U1HVC0_9BURK</name>
<dbReference type="OrthoDB" id="1673656at2"/>
<feature type="transmembrane region" description="Helical" evidence="8">
    <location>
        <begin position="66"/>
        <end position="92"/>
    </location>
</feature>
<gene>
    <name evidence="9" type="ORF">FAZ69_24515</name>
</gene>
<evidence type="ECO:0000256" key="3">
    <source>
        <dbReference type="ARBA" id="ARBA00022475"/>
    </source>
</evidence>
<dbReference type="GO" id="GO:0003333">
    <property type="term" value="P:amino acid transmembrane transport"/>
    <property type="evidence" value="ECO:0007669"/>
    <property type="project" value="InterPro"/>
</dbReference>
<dbReference type="GO" id="GO:0005886">
    <property type="term" value="C:plasma membrane"/>
    <property type="evidence" value="ECO:0007669"/>
    <property type="project" value="UniProtKB-SubCell"/>
</dbReference>
<evidence type="ECO:0000313" key="10">
    <source>
        <dbReference type="Proteomes" id="UP000305539"/>
    </source>
</evidence>
<reference evidence="9 10" key="1">
    <citation type="submission" date="2019-04" db="EMBL/GenBank/DDBJ databases">
        <title>Trinickia sp. 7GSK02, isolated from subtropical forest soil.</title>
        <authorList>
            <person name="Gao Z.-H."/>
            <person name="Qiu L.-H."/>
        </authorList>
    </citation>
    <scope>NUCLEOTIDE SEQUENCE [LARGE SCALE GENOMIC DNA]</scope>
    <source>
        <strain evidence="9 10">7GSK02</strain>
    </source>
</reference>
<sequence>MFSLALILGLMSIARLGGKVIVKAMSILVYPFVCALMLLAVYLIPQWNGSALEQAGSLGRARSSGAFYKTLWLAIPVMVFSFNHSPIISSFAVDQRKLHGTDAEKVSGRVLIRAHVTMVLSVAFFVFSCVFSLSPADLAAAKAQNLSILSYLANHFQNPVILGMIETLGGPKVSLDKVIAAMYETGKDMDAKYRETSCGGLALQITAESKGVGTQAIRWVDGCGVGGVIGRHRCGSVLVRLPGAFHAHSTFAWCAR</sequence>
<protein>
    <submittedName>
        <fullName evidence="9">Uncharacterized protein</fullName>
    </submittedName>
</protein>
<evidence type="ECO:0000256" key="6">
    <source>
        <dbReference type="ARBA" id="ARBA00022989"/>
    </source>
</evidence>
<evidence type="ECO:0000256" key="8">
    <source>
        <dbReference type="SAM" id="Phobius"/>
    </source>
</evidence>
<keyword evidence="7 8" id="KW-0472">Membrane</keyword>
<keyword evidence="6 8" id="KW-1133">Transmembrane helix</keyword>
<dbReference type="PANTHER" id="PTHR35334">
    <property type="entry name" value="SERINE TRANSPORTER"/>
    <property type="match status" value="1"/>
</dbReference>
<dbReference type="AlphaFoldDB" id="A0A4U1HVC0"/>
<organism evidence="9 10">
    <name type="scientific">Trinickia terrae</name>
    <dbReference type="NCBI Taxonomy" id="2571161"/>
    <lineage>
        <taxon>Bacteria</taxon>
        <taxon>Pseudomonadati</taxon>
        <taxon>Pseudomonadota</taxon>
        <taxon>Betaproteobacteria</taxon>
        <taxon>Burkholderiales</taxon>
        <taxon>Burkholderiaceae</taxon>
        <taxon>Trinickia</taxon>
    </lineage>
</organism>
<evidence type="ECO:0000256" key="5">
    <source>
        <dbReference type="ARBA" id="ARBA00022692"/>
    </source>
</evidence>
<keyword evidence="4" id="KW-0997">Cell inner membrane</keyword>
<evidence type="ECO:0000256" key="7">
    <source>
        <dbReference type="ARBA" id="ARBA00023136"/>
    </source>
</evidence>
<keyword evidence="5 8" id="KW-0812">Transmembrane</keyword>
<accession>A0A4U1HVC0</accession>
<keyword evidence="10" id="KW-1185">Reference proteome</keyword>
<dbReference type="PANTHER" id="PTHR35334:SF2">
    <property type="entry name" value="SERINE TRANSPORTER SDAC"/>
    <property type="match status" value="1"/>
</dbReference>
<feature type="transmembrane region" description="Helical" evidence="8">
    <location>
        <begin position="112"/>
        <end position="133"/>
    </location>
</feature>
<proteinExistence type="predicted"/>
<dbReference type="InterPro" id="IPR018227">
    <property type="entry name" value="Amino_acid_transport_2"/>
</dbReference>
<evidence type="ECO:0000256" key="1">
    <source>
        <dbReference type="ARBA" id="ARBA00004429"/>
    </source>
</evidence>
<evidence type="ECO:0000313" key="9">
    <source>
        <dbReference type="EMBL" id="TKC82876.1"/>
    </source>
</evidence>
<evidence type="ECO:0000256" key="2">
    <source>
        <dbReference type="ARBA" id="ARBA00022448"/>
    </source>
</evidence>
<evidence type="ECO:0000256" key="4">
    <source>
        <dbReference type="ARBA" id="ARBA00022519"/>
    </source>
</evidence>
<comment type="caution">
    <text evidence="9">The sequence shown here is derived from an EMBL/GenBank/DDBJ whole genome shotgun (WGS) entry which is preliminary data.</text>
</comment>
<keyword evidence="3" id="KW-1003">Cell membrane</keyword>
<feature type="transmembrane region" description="Helical" evidence="8">
    <location>
        <begin position="27"/>
        <end position="45"/>
    </location>
</feature>
<dbReference type="EMBL" id="SWJE01000015">
    <property type="protein sequence ID" value="TKC82876.1"/>
    <property type="molecule type" value="Genomic_DNA"/>
</dbReference>
<comment type="subcellular location">
    <subcellularLocation>
        <location evidence="1">Cell inner membrane</location>
        <topology evidence="1">Multi-pass membrane protein</topology>
    </subcellularLocation>
</comment>
<keyword evidence="2" id="KW-0813">Transport</keyword>